<keyword evidence="2" id="KW-1185">Reference proteome</keyword>
<feature type="non-terminal residue" evidence="1">
    <location>
        <position position="1"/>
    </location>
</feature>
<evidence type="ECO:0000313" key="2">
    <source>
        <dbReference type="Proteomes" id="UP000593576"/>
    </source>
</evidence>
<reference evidence="1 2" key="1">
    <citation type="journal article" date="2019" name="Genome Biol. Evol.">
        <title>Insights into the evolution of the New World diploid cottons (Gossypium, subgenus Houzingenia) based on genome sequencing.</title>
        <authorList>
            <person name="Grover C.E."/>
            <person name="Arick M.A. 2nd"/>
            <person name="Thrash A."/>
            <person name="Conover J.L."/>
            <person name="Sanders W.S."/>
            <person name="Peterson D.G."/>
            <person name="Frelichowski J.E."/>
            <person name="Scheffler J.A."/>
            <person name="Scheffler B.E."/>
            <person name="Wendel J.F."/>
        </authorList>
    </citation>
    <scope>NUCLEOTIDE SEQUENCE [LARGE SCALE GENOMIC DNA]</scope>
    <source>
        <strain evidence="1">1</strain>
        <tissue evidence="1">Leaf</tissue>
    </source>
</reference>
<proteinExistence type="predicted"/>
<comment type="caution">
    <text evidence="1">The sequence shown here is derived from an EMBL/GenBank/DDBJ whole genome shotgun (WGS) entry which is preliminary data.</text>
</comment>
<gene>
    <name evidence="1" type="ORF">Goshw_003747</name>
</gene>
<dbReference type="AlphaFoldDB" id="A0A7J9N155"/>
<dbReference type="Proteomes" id="UP000593576">
    <property type="component" value="Unassembled WGS sequence"/>
</dbReference>
<protein>
    <submittedName>
        <fullName evidence="1">Uncharacterized protein</fullName>
    </submittedName>
</protein>
<name>A0A7J9N155_GOSSC</name>
<evidence type="ECO:0000313" key="1">
    <source>
        <dbReference type="EMBL" id="MBA0876796.1"/>
    </source>
</evidence>
<organism evidence="1 2">
    <name type="scientific">Gossypium schwendimanii</name>
    <name type="common">Cotton</name>
    <dbReference type="NCBI Taxonomy" id="34291"/>
    <lineage>
        <taxon>Eukaryota</taxon>
        <taxon>Viridiplantae</taxon>
        <taxon>Streptophyta</taxon>
        <taxon>Embryophyta</taxon>
        <taxon>Tracheophyta</taxon>
        <taxon>Spermatophyta</taxon>
        <taxon>Magnoliopsida</taxon>
        <taxon>eudicotyledons</taxon>
        <taxon>Gunneridae</taxon>
        <taxon>Pentapetalae</taxon>
        <taxon>rosids</taxon>
        <taxon>malvids</taxon>
        <taxon>Malvales</taxon>
        <taxon>Malvaceae</taxon>
        <taxon>Malvoideae</taxon>
        <taxon>Gossypium</taxon>
    </lineage>
</organism>
<accession>A0A7J9N155</accession>
<dbReference type="EMBL" id="JABFAF010266079">
    <property type="protein sequence ID" value="MBA0876796.1"/>
    <property type="molecule type" value="Genomic_DNA"/>
</dbReference>
<sequence>IGCQKRVSDGGVNNASNREKYRSSRLNNLEDLTKTWKQWDSGARGIFIEKYGDIDHLIAINVDEQLIQAMV</sequence>